<accession>A0AC61QI25</accession>
<sequence length="521" mass="60227">MRRRNLLLTFLSALMLALSRLPFHLGWMVFFAWVPLLYVFETGKAKSGDLLRMGFIMSIVYVSIVFYWVTLVTIPGLIGMIAFYGFVYYILFYAINRIFLVLPKWRYLGFISIMITFEYIQNFGETRFPWFNLAYSLADYTHLIQFADIGGVVGLSALILLINILIHLLLPTSQKFLENRGRNHYVNTSPRKRQITSVVAIVIILISWWGYGEYCLKNLPLEKHEAGIFVVQPSIDARERWKPEQYDKSLELFRQLTLEAVADSAKLVIWPEGAMIGDLASDYAAQRDLQRIIDEAQVDIFTGFQHYETDVNHPRGERSYNAASLFQPDNFHNELYFKNILVPVAERMLWMDIFPFLWKLDLGQANWEFGTKLAYYESGGYRFSPSICYELAFPEIFHRMAIPRDSLSGEFNKCDFLVNITNDGWFGTSYGPWLHAMMARFRAIENRIQIYRSANTGISLIVDPKGRILAQTKLNEVCVITAPLYTTPKIPVIRRIYKYPFIFVGIALLLALIARIKKPGG</sequence>
<reference evidence="1" key="1">
    <citation type="submission" date="2019-03" db="EMBL/GenBank/DDBJ databases">
        <title>Candidatus Syntrophosphaera thermopropionivorans: a novel player in syntrophic propionate oxidation during anaerobic digestion.</title>
        <authorList>
            <person name="Dyksma S."/>
        </authorList>
    </citation>
    <scope>NUCLEOTIDE SEQUENCE</scope>
    <source>
        <strain evidence="1">W5</strain>
    </source>
</reference>
<dbReference type="EMBL" id="SMOG01000023">
    <property type="protein sequence ID" value="TDF72603.1"/>
    <property type="molecule type" value="Genomic_DNA"/>
</dbReference>
<organism evidence="1 2">
    <name type="scientific">Candidatus Syntrophosphaera thermopropionivorans</name>
    <dbReference type="NCBI Taxonomy" id="2593015"/>
    <lineage>
        <taxon>Bacteria</taxon>
        <taxon>Pseudomonadati</taxon>
        <taxon>Candidatus Cloacimonadota</taxon>
        <taxon>Candidatus Cloacimonadia</taxon>
        <taxon>Candidatus Cloacimonadales</taxon>
        <taxon>Candidatus Cloacimonadaceae</taxon>
        <taxon>Candidatus Syntrophosphaera</taxon>
    </lineage>
</organism>
<evidence type="ECO:0000313" key="2">
    <source>
        <dbReference type="Proteomes" id="UP000294588"/>
    </source>
</evidence>
<comment type="caution">
    <text evidence="1">The sequence shown here is derived from an EMBL/GenBank/DDBJ whole genome shotgun (WGS) entry which is preliminary data.</text>
</comment>
<proteinExistence type="predicted"/>
<dbReference type="Proteomes" id="UP000294588">
    <property type="component" value="Unassembled WGS sequence"/>
</dbReference>
<evidence type="ECO:0000313" key="1">
    <source>
        <dbReference type="EMBL" id="TDF72603.1"/>
    </source>
</evidence>
<name>A0AC61QI25_9BACT</name>
<keyword evidence="2" id="KW-1185">Reference proteome</keyword>
<protein>
    <submittedName>
        <fullName evidence="1">Apolipoprotein N-acyltransferase</fullName>
    </submittedName>
</protein>
<gene>
    <name evidence="1" type="primary">lnt</name>
    <name evidence="1" type="ORF">E0946_06220</name>
</gene>